<keyword evidence="4" id="KW-1185">Reference proteome</keyword>
<feature type="chain" id="PRO_5002509546" evidence="2">
    <location>
        <begin position="21"/>
        <end position="450"/>
    </location>
</feature>
<dbReference type="STRING" id="927083.DB32_006708"/>
<accession>A0A0F6SGZ6</accession>
<feature type="region of interest" description="Disordered" evidence="1">
    <location>
        <begin position="32"/>
        <end position="58"/>
    </location>
</feature>
<sequence length="450" mass="48150">MYAMQSFTSITLITLVVALAVGCGDDDGPILPDAGSFDAGADAGTPPVDAGEADAGPPSPIEMARDDARVQVAEAGEAFGMLPAATRESAELLAVDLTFVRLDAVIGEKTTSLIDLVGVIGEKRLIRPASLPVNAIPAIVVARQLARVVRDIDFQLENAAWAASTEPLRMALRMRLVEARESLATLRDLVWDRYREIVDSVPITEYPEDTGYDDAMVVMVPPGGVDMHAIVEGRDAAMPEANISVDCGRAVFVTVYDEERAGAEIVAPEMVMLGGISVPLPAETPSSIRIAVEDTVSDGTWTQCTFQVFGHRHWRGEAIELDASENTTLDTLTTDWQTHSAMLQGALEAIIASGGAGEREAATAVRAFIAEMNGETSTWRGPIRALHEDDYEIHDLVFTRVIDVVGQHLETSPALTSSGVFETVRTELAGLRMTEDAARETLAPTHMGAL</sequence>
<name>A0A0F6SGZ6_9BACT</name>
<dbReference type="Proteomes" id="UP000034883">
    <property type="component" value="Chromosome"/>
</dbReference>
<evidence type="ECO:0000313" key="4">
    <source>
        <dbReference type="Proteomes" id="UP000034883"/>
    </source>
</evidence>
<dbReference type="KEGG" id="samy:DB32_006708"/>
<evidence type="ECO:0000256" key="2">
    <source>
        <dbReference type="SAM" id="SignalP"/>
    </source>
</evidence>
<keyword evidence="2" id="KW-0732">Signal</keyword>
<evidence type="ECO:0000256" key="1">
    <source>
        <dbReference type="SAM" id="MobiDB-lite"/>
    </source>
</evidence>
<proteinExistence type="predicted"/>
<dbReference type="AlphaFoldDB" id="A0A0F6SGZ6"/>
<dbReference type="EMBL" id="CP011125">
    <property type="protein sequence ID" value="AKF09559.1"/>
    <property type="molecule type" value="Genomic_DNA"/>
</dbReference>
<gene>
    <name evidence="3" type="ORF">DB32_006708</name>
</gene>
<feature type="signal peptide" evidence="2">
    <location>
        <begin position="1"/>
        <end position="20"/>
    </location>
</feature>
<organism evidence="3 4">
    <name type="scientific">Sandaracinus amylolyticus</name>
    <dbReference type="NCBI Taxonomy" id="927083"/>
    <lineage>
        <taxon>Bacteria</taxon>
        <taxon>Pseudomonadati</taxon>
        <taxon>Myxococcota</taxon>
        <taxon>Polyangia</taxon>
        <taxon>Polyangiales</taxon>
        <taxon>Sandaracinaceae</taxon>
        <taxon>Sandaracinus</taxon>
    </lineage>
</organism>
<reference evidence="3 4" key="1">
    <citation type="submission" date="2015-03" db="EMBL/GenBank/DDBJ databases">
        <title>Genome assembly of Sandaracinus amylolyticus DSM 53668.</title>
        <authorList>
            <person name="Sharma G."/>
            <person name="Subramanian S."/>
        </authorList>
    </citation>
    <scope>NUCLEOTIDE SEQUENCE [LARGE SCALE GENOMIC DNA]</scope>
    <source>
        <strain evidence="3 4">DSM 53668</strain>
    </source>
</reference>
<protein>
    <submittedName>
        <fullName evidence="3">Uncharacterized protein</fullName>
    </submittedName>
</protein>
<feature type="compositionally biased region" description="Low complexity" evidence="1">
    <location>
        <begin position="33"/>
        <end position="44"/>
    </location>
</feature>
<evidence type="ECO:0000313" key="3">
    <source>
        <dbReference type="EMBL" id="AKF09559.1"/>
    </source>
</evidence>